<dbReference type="AlphaFoldDB" id="A0A644YSN7"/>
<gene>
    <name evidence="1" type="ORF">SDC9_78148</name>
</gene>
<organism evidence="1">
    <name type="scientific">bioreactor metagenome</name>
    <dbReference type="NCBI Taxonomy" id="1076179"/>
    <lineage>
        <taxon>unclassified sequences</taxon>
        <taxon>metagenomes</taxon>
        <taxon>ecological metagenomes</taxon>
    </lineage>
</organism>
<accession>A0A644YSN7</accession>
<name>A0A644YSN7_9ZZZZ</name>
<dbReference type="EMBL" id="VSSQ01006117">
    <property type="protein sequence ID" value="MPM31592.1"/>
    <property type="molecule type" value="Genomic_DNA"/>
</dbReference>
<protein>
    <recommendedName>
        <fullName evidence="2">Portal protein</fullName>
    </recommendedName>
</protein>
<evidence type="ECO:0000313" key="1">
    <source>
        <dbReference type="EMBL" id="MPM31592.1"/>
    </source>
</evidence>
<evidence type="ECO:0008006" key="2">
    <source>
        <dbReference type="Google" id="ProtNLM"/>
    </source>
</evidence>
<comment type="caution">
    <text evidence="1">The sequence shown here is derived from an EMBL/GenBank/DDBJ whole genome shotgun (WGS) entry which is preliminary data.</text>
</comment>
<proteinExistence type="predicted"/>
<reference evidence="1" key="1">
    <citation type="submission" date="2019-08" db="EMBL/GenBank/DDBJ databases">
        <authorList>
            <person name="Kucharzyk K."/>
            <person name="Murdoch R.W."/>
            <person name="Higgins S."/>
            <person name="Loffler F."/>
        </authorList>
    </citation>
    <scope>NUCLEOTIDE SEQUENCE</scope>
</reference>
<sequence>MWNRFWQWVSSFFKKKPEPVPTTSYADKYQDIDGENITATISNALASKVYGDSDMVIDGDGKRAELLQDTLNSLWEDDMLWITAQAFGKGGMVLVPTVTGGEIVITAANQERLFVTGRRGRKASSAVLLAESVTIDGDEYQRWINYQMDESGTQLIQTVITDAYGVPVPFATVPAWESITPEITIGGTDRLLIGMIKCPRDNRIENKNYGVPITYGAQNDVLMLVEHENIYRKEFKLTSPMLGLDASLWRSKTDTAAASLATIDQIKRTVQDGDTPFIPVESAVMNDKGMWQYYAPTIRYEAMETRSQHLRRNVEKSCSLSAGILTEHQALSYANKDEVRAAQYDTFAVITAMRKNIEAAMADVAYAVDVLAERFGLTPAGARGNYEVKFDWDMSMIESTEQTYKQLSDTQTRGGITLAHLSSWVTGSTLDEAQKEIEEAKADAPPTINFGV</sequence>